<evidence type="ECO:0000313" key="4">
    <source>
        <dbReference type="RefSeq" id="XP_030525524.1"/>
    </source>
</evidence>
<organism evidence="3 4">
    <name type="scientific">Rhodamnia argentea</name>
    <dbReference type="NCBI Taxonomy" id="178133"/>
    <lineage>
        <taxon>Eukaryota</taxon>
        <taxon>Viridiplantae</taxon>
        <taxon>Streptophyta</taxon>
        <taxon>Embryophyta</taxon>
        <taxon>Tracheophyta</taxon>
        <taxon>Spermatophyta</taxon>
        <taxon>Magnoliopsida</taxon>
        <taxon>eudicotyledons</taxon>
        <taxon>Gunneridae</taxon>
        <taxon>Pentapetalae</taxon>
        <taxon>rosids</taxon>
        <taxon>malvids</taxon>
        <taxon>Myrtales</taxon>
        <taxon>Myrtaceae</taxon>
        <taxon>Myrtoideae</taxon>
        <taxon>Myrteae</taxon>
        <taxon>Australasian group</taxon>
        <taxon>Rhodamnia</taxon>
    </lineage>
</organism>
<comment type="subcellular location">
    <subcellularLocation>
        <location evidence="1">Plastid</location>
        <location evidence="1">Chloroplast stroma</location>
    </subcellularLocation>
</comment>
<proteinExistence type="predicted"/>
<dbReference type="RefSeq" id="XP_030525524.1">
    <property type="nucleotide sequence ID" value="XM_030669664.2"/>
</dbReference>
<sequence length="284" mass="30788">MAVTSASIFTPATNSFSAASVVSGRKEAPSSSNALVSGFLGALVKRNLEKCKVVKVDTKVRAAAAVSTSPVEEIKEYALPSWAMFELGRSPVYWKTMNGLPPASGEKLKIFYNPVATKLAPSDEFGIAFNGGFNQPIMCGGEPRAMLRKDRGKADSPIYTIQICVPKHAMNLIFSFTNGVDWDGPYKLQFQVPKAWRNKPIDFFNEGLADDLSKEGACEEAIFPDTNILITRCTMIANLSVEGGDRCNLDLVPGCMDTTSELYNPLANVDDGSCTLYPDSESEN</sequence>
<name>A0A8B8NTK2_9MYRT</name>
<feature type="domain" description="PIFI-like Ig-like" evidence="2">
    <location>
        <begin position="83"/>
        <end position="211"/>
    </location>
</feature>
<dbReference type="PANTHER" id="PTHR32429:SF9">
    <property type="entry name" value="PROTEIN POST-ILLUMINATION CHLOROPHYLL FLUORESCENCE INCREASE, CHLOROPLASTIC"/>
    <property type="match status" value="1"/>
</dbReference>
<accession>A0A8B8NTK2</accession>
<dbReference type="Proteomes" id="UP000827889">
    <property type="component" value="Chromosome 2"/>
</dbReference>
<gene>
    <name evidence="4" type="primary">LOC115737508</name>
</gene>
<dbReference type="GO" id="GO:0009579">
    <property type="term" value="C:thylakoid"/>
    <property type="evidence" value="ECO:0007669"/>
    <property type="project" value="TreeGrafter"/>
</dbReference>
<dbReference type="GeneID" id="115737508"/>
<dbReference type="OrthoDB" id="1900123at2759"/>
<dbReference type="AlphaFoldDB" id="A0A8B8NTK2"/>
<keyword evidence="3" id="KW-1185">Reference proteome</keyword>
<evidence type="ECO:0000259" key="2">
    <source>
        <dbReference type="Pfam" id="PF25419"/>
    </source>
</evidence>
<reference evidence="4" key="2">
    <citation type="submission" date="2025-08" db="UniProtKB">
        <authorList>
            <consortium name="RefSeq"/>
        </authorList>
    </citation>
    <scope>IDENTIFICATION</scope>
    <source>
        <tissue evidence="4">Leaf</tissue>
    </source>
</reference>
<reference evidence="3" key="1">
    <citation type="submission" date="2025-05" db="UniProtKB">
        <authorList>
            <consortium name="RefSeq"/>
        </authorList>
    </citation>
    <scope>NUCLEOTIDE SEQUENCE [LARGE SCALE GENOMIC DNA]</scope>
</reference>
<dbReference type="KEGG" id="rarg:115737508"/>
<evidence type="ECO:0000313" key="3">
    <source>
        <dbReference type="Proteomes" id="UP000827889"/>
    </source>
</evidence>
<dbReference type="Pfam" id="PF25419">
    <property type="entry name" value="Ig_PIFI"/>
    <property type="match status" value="1"/>
</dbReference>
<dbReference type="InterPro" id="IPR057612">
    <property type="entry name" value="Ig_PIFI"/>
</dbReference>
<evidence type="ECO:0000256" key="1">
    <source>
        <dbReference type="ARBA" id="ARBA00004470"/>
    </source>
</evidence>
<protein>
    <submittedName>
        <fullName evidence="4">Protein POST-ILLUMINATION CHLOROPHYLL FLUORESCENCE INCREASE, chloroplastic</fullName>
    </submittedName>
</protein>
<dbReference type="InterPro" id="IPR044960">
    <property type="entry name" value="RCA-like"/>
</dbReference>
<dbReference type="GO" id="GO:0010478">
    <property type="term" value="P:chlororespiration"/>
    <property type="evidence" value="ECO:0007669"/>
    <property type="project" value="TreeGrafter"/>
</dbReference>
<dbReference type="PANTHER" id="PTHR32429">
    <property type="match status" value="1"/>
</dbReference>
<dbReference type="GO" id="GO:0009570">
    <property type="term" value="C:chloroplast stroma"/>
    <property type="evidence" value="ECO:0007669"/>
    <property type="project" value="UniProtKB-SubCell"/>
</dbReference>